<gene>
    <name evidence="2" type="ORF">ABOD76_17630</name>
</gene>
<dbReference type="RefSeq" id="WP_350243279.1">
    <property type="nucleotide sequence ID" value="NZ_CP158299.1"/>
</dbReference>
<name>A0AAU7UAX8_9DEIO</name>
<accession>A0AAU7UAX8</accession>
<evidence type="ECO:0000256" key="1">
    <source>
        <dbReference type="SAM" id="SignalP"/>
    </source>
</evidence>
<feature type="signal peptide" evidence="1">
    <location>
        <begin position="1"/>
        <end position="22"/>
    </location>
</feature>
<dbReference type="AlphaFoldDB" id="A0AAU7UAX8"/>
<dbReference type="EMBL" id="CP158299">
    <property type="protein sequence ID" value="XBV85242.1"/>
    <property type="molecule type" value="Genomic_DNA"/>
</dbReference>
<sequence>MNKLLGLIGLAAILASCGSSGVAPDGSASIRITNLKTEYKTGQGEYVACDNVKQLDGTYASQTAVATYFTLVGGIKDLTVQLKGSTTSAYDNNYVKTISASELAALNTNDYRLTFYADSSAPGESGFLPQGIVVKPIATKVKLVTVNQADRVGSFYTFVTVNTSTGRNVKADTSGIVIPRVGTYTTCNIQGDTTETL</sequence>
<dbReference type="KEGG" id="dsc:ABOD76_17630"/>
<reference evidence="2" key="1">
    <citation type="submission" date="2024-06" db="EMBL/GenBank/DDBJ databases">
        <title>Draft Genome Sequence of Deinococcus sonorensis Type Strain KR-87, a Biofilm Producing Representative of the Genus Deinococcus.</title>
        <authorList>
            <person name="Boren L.S."/>
            <person name="Grosso R.A."/>
            <person name="Hugenberg-Cox A.N."/>
            <person name="Hill J.T.E."/>
            <person name="Albert C.M."/>
            <person name="Tuohy J.M."/>
        </authorList>
    </citation>
    <scope>NUCLEOTIDE SEQUENCE</scope>
    <source>
        <strain evidence="2">KR-87</strain>
    </source>
</reference>
<feature type="chain" id="PRO_5043728292" description="Lipoprotein" evidence="1">
    <location>
        <begin position="23"/>
        <end position="197"/>
    </location>
</feature>
<proteinExistence type="predicted"/>
<keyword evidence="1" id="KW-0732">Signal</keyword>
<evidence type="ECO:0000313" key="2">
    <source>
        <dbReference type="EMBL" id="XBV85242.1"/>
    </source>
</evidence>
<organism evidence="2">
    <name type="scientific">Deinococcus sonorensis KR-87</name>
    <dbReference type="NCBI Taxonomy" id="694439"/>
    <lineage>
        <taxon>Bacteria</taxon>
        <taxon>Thermotogati</taxon>
        <taxon>Deinococcota</taxon>
        <taxon>Deinococci</taxon>
        <taxon>Deinococcales</taxon>
        <taxon>Deinococcaceae</taxon>
        <taxon>Deinococcus</taxon>
    </lineage>
</organism>
<dbReference type="PROSITE" id="PS51257">
    <property type="entry name" value="PROKAR_LIPOPROTEIN"/>
    <property type="match status" value="1"/>
</dbReference>
<protein>
    <recommendedName>
        <fullName evidence="3">Lipoprotein</fullName>
    </recommendedName>
</protein>
<evidence type="ECO:0008006" key="3">
    <source>
        <dbReference type="Google" id="ProtNLM"/>
    </source>
</evidence>